<dbReference type="PANTHER" id="PTHR30163:SF8">
    <property type="entry name" value="LYTIC MUREIN TRANSGLYCOSYLASE"/>
    <property type="match status" value="1"/>
</dbReference>
<feature type="region of interest" description="Disordered" evidence="1">
    <location>
        <begin position="431"/>
        <end position="495"/>
    </location>
</feature>
<name>A0A1I1D8K1_9ACTN</name>
<reference evidence="4 5" key="1">
    <citation type="submission" date="2016-10" db="EMBL/GenBank/DDBJ databases">
        <authorList>
            <person name="de Groot N.N."/>
        </authorList>
    </citation>
    <scope>NUCLEOTIDE SEQUENCE [LARGE SCALE GENOMIC DNA]</scope>
    <source>
        <strain evidence="4 5">CGMCC 1.7056</strain>
    </source>
</reference>
<dbReference type="EMBL" id="FOLB01000001">
    <property type="protein sequence ID" value="SFB71134.1"/>
    <property type="molecule type" value="Genomic_DNA"/>
</dbReference>
<dbReference type="AlphaFoldDB" id="A0A1I1D8K1"/>
<evidence type="ECO:0000259" key="3">
    <source>
        <dbReference type="Pfam" id="PF13406"/>
    </source>
</evidence>
<keyword evidence="5" id="KW-1185">Reference proteome</keyword>
<feature type="compositionally biased region" description="Low complexity" evidence="1">
    <location>
        <begin position="455"/>
        <end position="473"/>
    </location>
</feature>
<dbReference type="SUPFAM" id="SSF53955">
    <property type="entry name" value="Lysozyme-like"/>
    <property type="match status" value="1"/>
</dbReference>
<sequence>MTPRIGPVPKAIALVPLAALSAAWTVQAVRTPAADVSTVAGPSTPSRSVPSPSPTAAPVVPETPLVVPPTTQEPASVWGSAATPPAPPAPPAAVAPAAVTTPTIPIVALAAYQRAAAVIDTADPTCHLDWSLIAGIGRVESDHGSHAGSQLTPDGHATPAIVGPALTGADGTLLVPDTDGGVLDGDARFDHAVGPMQFLPATWSTVGVDGDGDGQRNPQDIDDAALAAGVYLCSGPEDLASGPGQQAALLRYNRSTSYVATVLTFAGQYGAQPAGIGQVAVRSIAVVPGVVLTPETGSTGEKGGKAVKDGKGRKTTKAGTRHGHKLVGATSVAAHADPSDQAAPTVAPANPGAPGAPGTITAAPASAVDLAALCDTKITEAYPNAAHDPEVPDEPFDKALQACVTQLTGQTMAEATKNVEQIVADLLEDFPGLEPATHPTDGPTPAAPGEPTDPAPTTGADPGSGAGPDPAAGQEQAPASTGSTAPESGTETTAP</sequence>
<feature type="compositionally biased region" description="Polar residues" evidence="1">
    <location>
        <begin position="477"/>
        <end position="495"/>
    </location>
</feature>
<dbReference type="Gene3D" id="1.10.530.10">
    <property type="match status" value="1"/>
</dbReference>
<dbReference type="GO" id="GO:0009253">
    <property type="term" value="P:peptidoglycan catabolic process"/>
    <property type="evidence" value="ECO:0007669"/>
    <property type="project" value="TreeGrafter"/>
</dbReference>
<dbReference type="InterPro" id="IPR043426">
    <property type="entry name" value="MltB-like"/>
</dbReference>
<feature type="compositionally biased region" description="Low complexity" evidence="1">
    <location>
        <begin position="435"/>
        <end position="444"/>
    </location>
</feature>
<dbReference type="CDD" id="cd13399">
    <property type="entry name" value="Slt35-like"/>
    <property type="match status" value="1"/>
</dbReference>
<evidence type="ECO:0000313" key="5">
    <source>
        <dbReference type="Proteomes" id="UP000198832"/>
    </source>
</evidence>
<protein>
    <submittedName>
        <fullName evidence="4">Membrane-bound lytic murein transglycosylase B</fullName>
    </submittedName>
</protein>
<feature type="compositionally biased region" description="Pro residues" evidence="1">
    <location>
        <begin position="84"/>
        <end position="93"/>
    </location>
</feature>
<feature type="domain" description="Transglycosylase SLT" evidence="3">
    <location>
        <begin position="192"/>
        <end position="232"/>
    </location>
</feature>
<dbReference type="GO" id="GO:0008933">
    <property type="term" value="F:peptidoglycan lytic transglycosylase activity"/>
    <property type="evidence" value="ECO:0007669"/>
    <property type="project" value="TreeGrafter"/>
</dbReference>
<feature type="signal peptide" evidence="2">
    <location>
        <begin position="1"/>
        <end position="28"/>
    </location>
</feature>
<feature type="region of interest" description="Disordered" evidence="1">
    <location>
        <begin position="295"/>
        <end position="360"/>
    </location>
</feature>
<dbReference type="STRING" id="574651.SAMN04487968_10181"/>
<feature type="compositionally biased region" description="Pro residues" evidence="1">
    <location>
        <begin position="445"/>
        <end position="454"/>
    </location>
</feature>
<keyword evidence="2" id="KW-0732">Signal</keyword>
<accession>A0A1I1D8K1</accession>
<feature type="compositionally biased region" description="Basic residues" evidence="1">
    <location>
        <begin position="313"/>
        <end position="325"/>
    </location>
</feature>
<dbReference type="PANTHER" id="PTHR30163">
    <property type="entry name" value="MEMBRANE-BOUND LYTIC MUREIN TRANSGLYCOSYLASE B"/>
    <property type="match status" value="1"/>
</dbReference>
<feature type="region of interest" description="Disordered" evidence="1">
    <location>
        <begin position="36"/>
        <end position="95"/>
    </location>
</feature>
<organism evidence="4 5">
    <name type="scientific">Nocardioides terrae</name>
    <dbReference type="NCBI Taxonomy" id="574651"/>
    <lineage>
        <taxon>Bacteria</taxon>
        <taxon>Bacillati</taxon>
        <taxon>Actinomycetota</taxon>
        <taxon>Actinomycetes</taxon>
        <taxon>Propionibacteriales</taxon>
        <taxon>Nocardioidaceae</taxon>
        <taxon>Nocardioides</taxon>
    </lineage>
</organism>
<feature type="compositionally biased region" description="Low complexity" evidence="1">
    <location>
        <begin position="42"/>
        <end position="70"/>
    </location>
</feature>
<dbReference type="Proteomes" id="UP000198832">
    <property type="component" value="Unassembled WGS sequence"/>
</dbReference>
<dbReference type="RefSeq" id="WP_091118957.1">
    <property type="nucleotide sequence ID" value="NZ_FOLB01000001.1"/>
</dbReference>
<feature type="compositionally biased region" description="Low complexity" evidence="1">
    <location>
        <begin position="342"/>
        <end position="360"/>
    </location>
</feature>
<feature type="chain" id="PRO_5011744143" evidence="2">
    <location>
        <begin position="29"/>
        <end position="495"/>
    </location>
</feature>
<dbReference type="InterPro" id="IPR023346">
    <property type="entry name" value="Lysozyme-like_dom_sf"/>
</dbReference>
<feature type="compositionally biased region" description="Basic and acidic residues" evidence="1">
    <location>
        <begin position="302"/>
        <end position="312"/>
    </location>
</feature>
<dbReference type="InterPro" id="IPR031304">
    <property type="entry name" value="SLT_2"/>
</dbReference>
<evidence type="ECO:0000313" key="4">
    <source>
        <dbReference type="EMBL" id="SFB71134.1"/>
    </source>
</evidence>
<gene>
    <name evidence="4" type="ORF">SAMN04487968_10181</name>
</gene>
<proteinExistence type="predicted"/>
<evidence type="ECO:0000256" key="1">
    <source>
        <dbReference type="SAM" id="MobiDB-lite"/>
    </source>
</evidence>
<evidence type="ECO:0000256" key="2">
    <source>
        <dbReference type="SAM" id="SignalP"/>
    </source>
</evidence>
<dbReference type="Pfam" id="PF13406">
    <property type="entry name" value="SLT_2"/>
    <property type="match status" value="1"/>
</dbReference>